<name>A0A0K0XZW1_9GAMM</name>
<protein>
    <submittedName>
        <fullName evidence="1">Uncharacterized protein</fullName>
    </submittedName>
</protein>
<dbReference type="OrthoDB" id="7060007at2"/>
<dbReference type="Pfam" id="PF19502">
    <property type="entry name" value="DUF6036"/>
    <property type="match status" value="1"/>
</dbReference>
<dbReference type="KEGG" id="wma:WM2015_2861"/>
<reference evidence="1 2" key="1">
    <citation type="submission" date="2015-07" db="EMBL/GenBank/DDBJ databases">
        <authorList>
            <person name="Noorani M."/>
        </authorList>
    </citation>
    <scope>NUCLEOTIDE SEQUENCE [LARGE SCALE GENOMIC DNA]</scope>
    <source>
        <strain evidence="1 2">KCTC 42284</strain>
    </source>
</reference>
<organism evidence="1 2">
    <name type="scientific">Wenzhouxiangella marina</name>
    <dbReference type="NCBI Taxonomy" id="1579979"/>
    <lineage>
        <taxon>Bacteria</taxon>
        <taxon>Pseudomonadati</taxon>
        <taxon>Pseudomonadota</taxon>
        <taxon>Gammaproteobacteria</taxon>
        <taxon>Chromatiales</taxon>
        <taxon>Wenzhouxiangellaceae</taxon>
        <taxon>Wenzhouxiangella</taxon>
    </lineage>
</organism>
<dbReference type="InterPro" id="IPR045792">
    <property type="entry name" value="DUF6036"/>
</dbReference>
<proteinExistence type="predicted"/>
<accession>A0A0K0XZW1</accession>
<dbReference type="AlphaFoldDB" id="A0A0K0XZW1"/>
<evidence type="ECO:0000313" key="2">
    <source>
        <dbReference type="Proteomes" id="UP000066624"/>
    </source>
</evidence>
<gene>
    <name evidence="1" type="ORF">WM2015_2861</name>
</gene>
<evidence type="ECO:0000313" key="1">
    <source>
        <dbReference type="EMBL" id="AKS43218.1"/>
    </source>
</evidence>
<dbReference type="Proteomes" id="UP000066624">
    <property type="component" value="Chromosome"/>
</dbReference>
<dbReference type="RefSeq" id="WP_049726722.1">
    <property type="nucleotide sequence ID" value="NZ_CP012154.1"/>
</dbReference>
<keyword evidence="2" id="KW-1185">Reference proteome</keyword>
<dbReference type="EMBL" id="CP012154">
    <property type="protein sequence ID" value="AKS43218.1"/>
    <property type="molecule type" value="Genomic_DNA"/>
</dbReference>
<sequence length="166" mass="18504">MTRDQLEHLIAEVGRRTGLEYFYIIGASAVLAVIEDSAEAALVQTRDMDVVPGLDDPEEERRVSDRIDWVLGEGSDFEIENHYYAQGLSSSTPQYAPKDWMQRANPVKAGKFTGLCMEVHDLALSKYGAGRPKDLEFNAALIRAGLLDQATLIRRLQDVEALTCVF</sequence>